<dbReference type="GO" id="GO:0045053">
    <property type="term" value="P:protein retention in Golgi apparatus"/>
    <property type="evidence" value="ECO:0007669"/>
    <property type="project" value="TreeGrafter"/>
</dbReference>
<dbReference type="GO" id="GO:0006623">
    <property type="term" value="P:protein targeting to vacuole"/>
    <property type="evidence" value="ECO:0007669"/>
    <property type="project" value="TreeGrafter"/>
</dbReference>
<protein>
    <recommendedName>
        <fullName evidence="3">Vacuolar protein sorting-associated protein 13 VPS13 adaptor binding domain-containing protein</fullName>
    </recommendedName>
</protein>
<dbReference type="PANTHER" id="PTHR16166:SF130">
    <property type="entry name" value="PROTEIN SORTING-ASSOCIATED PROTEIN, PUTATIVE (DUF1162)-RELATED"/>
    <property type="match status" value="1"/>
</dbReference>
<organism evidence="1 2">
    <name type="scientific">Eleusine coracana subsp. coracana</name>
    <dbReference type="NCBI Taxonomy" id="191504"/>
    <lineage>
        <taxon>Eukaryota</taxon>
        <taxon>Viridiplantae</taxon>
        <taxon>Streptophyta</taxon>
        <taxon>Embryophyta</taxon>
        <taxon>Tracheophyta</taxon>
        <taxon>Spermatophyta</taxon>
        <taxon>Magnoliopsida</taxon>
        <taxon>Liliopsida</taxon>
        <taxon>Poales</taxon>
        <taxon>Poaceae</taxon>
        <taxon>PACMAD clade</taxon>
        <taxon>Chloridoideae</taxon>
        <taxon>Cynodonteae</taxon>
        <taxon>Eleusininae</taxon>
        <taxon>Eleusine</taxon>
    </lineage>
</organism>
<sequence>MVLAEALRARLLAALQPWLAADPAEMRVEPGLCRSLVVARGLELDASALNAAAGETWPARFDRAAVAEVELAASPWSGPALRAVVRGVDVALTLRDPAPKKQRPDYKKRVTKEKKRVLASLDPQVRFDDVTIQVQYLDDSHAFLLRATDLQFGPELVFGSSLFSVLVGSSMSSRKKNSLFVTCAEFDILLKENDSIDSAASFTGISASVRLDNLQLYAFGIHVPNASWQISPKFTPSLMVILDITRQKEEYEVRNGKELWKIAAEMIDNSAVHRRFSVRRAISYAALWRRYVHGYVLLLTSVGYPSDKNVTRNCSRMSKNRKILDTIKDHWDTVIDLEEKIPVEAIARARCAARSKLTVSQQLSKQDSSKAPLVSYMLKVLFPLLYLWRLLVFIWWSLWACIGRGNKANIGCAYIFPSAIHDVDMEVQLSIHLGELSITLLPIAGNFSGIKRLNKGYTTSHIDLPYAHIVIKSSCLLHSAGCTAQSLFFVIGELKTCLSGVPKLLQNDNSNTPRRNSFEKTEFTEDTDSKIILWSDSASMQPFSKQQASKSSNMAELSTALLKCDMDEIWSNWMIISNLYKESGVIHPEKPSAIIELKSFLIDPQFVHYKQLKELAAEIPDISNSDGAYVAPTSGIDEKLRSFSHRMKVLMVGAVPDNTLQIAALVDGPIIPSRYSPTHLRINSHSKKLHNSFLSAKKLEEPHQLQKESSSRDVYPGYAVLDAHFSFAGLTLSINNPEANQQSHVFGPMSVDFQLSTSRNCGSSFFGTKNVISANLGAGIVGCTVLFYMDELLTVCQEELSDLHVELNVGMQLDLESADVIFSASHYPNPDMLINSALNYISSSPVLEGVVTQELLDVLALGVGFCISSSSVKLLLDGECTDFLVSISGIHCMVFENQAQMDIFNGLKHNGTLLSGSVHSKNQLFTSDCVFHLRGGPAKDNLIHEKLEDESRCCWVSASLGMCTTVLKACLLILLGSDYNTATDKNEEREVTTVSFGAHLQNEESQLNAVSVKCLDVELSELSLTLAVADESEYLPFIEADSMLTYGHDAPSSSTSAPGSSTGNTSMEFSLNQYYILKHFSSHLKIEKKISDEDSNLTHLSGDWFGNGSVSGLEVTMSLSNIEMISSLLAPFNRIIMSSGSTHKGRQTIDTTQQAHLDNADYTIPDGAIVAIRDLNQQMYVSVKKTGSTYRVVGAYHYSLAGEHALFKVKHHKRWRSNTQCISLLSLCAKNDEGKELALSFSKGSDLVEVSFYLGKPCSIWSTLPLRFDNFEDEGDDGKTYNVIPKSSYHLVNKKNSYGIAFVDGLLEFVKKPGNPFKLQVLDEAMFSDASRLIVPHMNLDNNTYLDVDDDVSSVLRDRLASQDPKFKIENSSRLALVCHFKDNGDAIVPGQQSTSVFLRNLTFDDNHPHDHNVVSIRLFKEGVFSTIPISIPLHEPGIFSWRTRVSPVKDSRTFSGPFVVVKVSQNSEEGLSLSVQPLLRIYNKSDFPLELRFQRPSNNDEAAFVMVGSGGMVDESSGVFDAMEFSGASKRALMSLALGK</sequence>
<reference evidence="1" key="2">
    <citation type="submission" date="2021-12" db="EMBL/GenBank/DDBJ databases">
        <title>Resequencing data analysis of finger millet.</title>
        <authorList>
            <person name="Hatakeyama M."/>
            <person name="Aluri S."/>
            <person name="Balachadran M.T."/>
            <person name="Sivarajan S.R."/>
            <person name="Poveda L."/>
            <person name="Shimizu-Inatsugi R."/>
            <person name="Schlapbach R."/>
            <person name="Sreeman S.M."/>
            <person name="Shimizu K.K."/>
        </authorList>
    </citation>
    <scope>NUCLEOTIDE SEQUENCE</scope>
</reference>
<evidence type="ECO:0000313" key="1">
    <source>
        <dbReference type="EMBL" id="GJM95281.1"/>
    </source>
</evidence>
<name>A0AAV5CAZ4_ELECO</name>
<keyword evidence="2" id="KW-1185">Reference proteome</keyword>
<evidence type="ECO:0008006" key="3">
    <source>
        <dbReference type="Google" id="ProtNLM"/>
    </source>
</evidence>
<dbReference type="PANTHER" id="PTHR16166">
    <property type="entry name" value="VACUOLAR PROTEIN SORTING-ASSOCIATED PROTEIN VPS13"/>
    <property type="match status" value="1"/>
</dbReference>
<reference evidence="1" key="1">
    <citation type="journal article" date="2018" name="DNA Res.">
        <title>Multiple hybrid de novo genome assembly of finger millet, an orphan allotetraploid crop.</title>
        <authorList>
            <person name="Hatakeyama M."/>
            <person name="Aluri S."/>
            <person name="Balachadran M.T."/>
            <person name="Sivarajan S.R."/>
            <person name="Patrignani A."/>
            <person name="Gruter S."/>
            <person name="Poveda L."/>
            <person name="Shimizu-Inatsugi R."/>
            <person name="Baeten J."/>
            <person name="Francoijs K.J."/>
            <person name="Nataraja K.N."/>
            <person name="Reddy Y.A.N."/>
            <person name="Phadnis S."/>
            <person name="Ravikumar R.L."/>
            <person name="Schlapbach R."/>
            <person name="Sreeman S.M."/>
            <person name="Shimizu K.K."/>
        </authorList>
    </citation>
    <scope>NUCLEOTIDE SEQUENCE</scope>
</reference>
<dbReference type="Proteomes" id="UP001054889">
    <property type="component" value="Unassembled WGS sequence"/>
</dbReference>
<gene>
    <name evidence="1" type="primary">ga11997</name>
    <name evidence="1" type="ORF">PR202_ga11997</name>
</gene>
<accession>A0AAV5CAZ4</accession>
<comment type="caution">
    <text evidence="1">The sequence shown here is derived from an EMBL/GenBank/DDBJ whole genome shotgun (WGS) entry which is preliminary data.</text>
</comment>
<proteinExistence type="predicted"/>
<dbReference type="EMBL" id="BQKI01000005">
    <property type="protein sequence ID" value="GJM95281.1"/>
    <property type="molecule type" value="Genomic_DNA"/>
</dbReference>
<evidence type="ECO:0000313" key="2">
    <source>
        <dbReference type="Proteomes" id="UP001054889"/>
    </source>
</evidence>
<dbReference type="InterPro" id="IPR026847">
    <property type="entry name" value="VPS13"/>
</dbReference>